<proteinExistence type="inferred from homology"/>
<evidence type="ECO:0000313" key="6">
    <source>
        <dbReference type="RefSeq" id="XP_009772883.1"/>
    </source>
</evidence>
<evidence type="ECO:0000313" key="5">
    <source>
        <dbReference type="Proteomes" id="UP000189701"/>
    </source>
</evidence>
<dbReference type="SMART" id="SM00185">
    <property type="entry name" value="ARM"/>
    <property type="match status" value="5"/>
</dbReference>
<dbReference type="PANTHER" id="PTHR23316">
    <property type="entry name" value="IMPORTIN ALPHA"/>
    <property type="match status" value="1"/>
</dbReference>
<dbReference type="InterPro" id="IPR016024">
    <property type="entry name" value="ARM-type_fold"/>
</dbReference>
<evidence type="ECO:0000256" key="4">
    <source>
        <dbReference type="ARBA" id="ARBA00022927"/>
    </source>
</evidence>
<keyword evidence="5" id="KW-1185">Reference proteome</keyword>
<sequence>MKKYKRLNIPPDVEKNRKSLEKLRKEKRYWWLYVKRTDQYFNIEHYEPELMVKYGERKRLFEQFPQMKRDFAAGLALRETYGSFLLESAAYRIRLLLVYKDDGHYDFPLATLFSNGIIDNLVECCRYGHWHGVRSRAAETLGQVISDGTTAQVQELVNRDAIPVLLQMLNDEEIRHYDDEKWLDYFVTNKAVNTLASLSAKLDVGGDLVTRFVNQDLCGRLMLLFKHPKPCIVDCVLTFVENFLTRGGEDQIQVLHEHQVLDHLAQVLADPAWHNLSILIVQYKAAEALGNFARRSTRWRDLVIDTAPLIPLFQLLHRLSREATSINTSSAIRASRTIGNLCFGSPPPSFDKLRPSLPVLRYLIDLELRIEEEAIPVLKHACLIIACLARGGFDPINALIEQNMCPRLVMLLAHTNSEVVANVLKIVENFFRSGTDNQIQVLHGNQVLQRLLNILNNHDNRPLTLRSVCRAIANIVSYRSSQIQRMVDAAIFPPIIQIAINQEVDDIKYEAVYAISSAARRGSQDQIRYLVGQGSIEALSLGLLCEGYTRRTSCFQGLLNILRVGEVDKVDGVNPYAEMVTNSGGLARIQSQMDDPDVGEIARKMLRLCWPREL</sequence>
<dbReference type="RefSeq" id="XP_009772883.1">
    <property type="nucleotide sequence ID" value="XM_009774581.1"/>
</dbReference>
<dbReference type="STRING" id="4096.A0A1U7W2P8"/>
<reference evidence="6" key="2">
    <citation type="submission" date="2025-08" db="UniProtKB">
        <authorList>
            <consortium name="RefSeq"/>
        </authorList>
    </citation>
    <scope>IDENTIFICATION</scope>
    <source>
        <tissue evidence="6">Leaf</tissue>
    </source>
</reference>
<dbReference type="Proteomes" id="UP000189701">
    <property type="component" value="Unplaced"/>
</dbReference>
<dbReference type="eggNOG" id="KOG0166">
    <property type="taxonomic scope" value="Eukaryota"/>
</dbReference>
<organism evidence="5 6">
    <name type="scientific">Nicotiana sylvestris</name>
    <name type="common">Wood tobacco</name>
    <name type="synonym">South American tobacco</name>
    <dbReference type="NCBI Taxonomy" id="4096"/>
    <lineage>
        <taxon>Eukaryota</taxon>
        <taxon>Viridiplantae</taxon>
        <taxon>Streptophyta</taxon>
        <taxon>Embryophyta</taxon>
        <taxon>Tracheophyta</taxon>
        <taxon>Spermatophyta</taxon>
        <taxon>Magnoliopsida</taxon>
        <taxon>eudicotyledons</taxon>
        <taxon>Gunneridae</taxon>
        <taxon>Pentapetalae</taxon>
        <taxon>asterids</taxon>
        <taxon>lamiids</taxon>
        <taxon>Solanales</taxon>
        <taxon>Solanaceae</taxon>
        <taxon>Nicotianoideae</taxon>
        <taxon>Nicotianeae</taxon>
        <taxon>Nicotiana</taxon>
    </lineage>
</organism>
<keyword evidence="3" id="KW-0677">Repeat</keyword>
<evidence type="ECO:0000256" key="3">
    <source>
        <dbReference type="ARBA" id="ARBA00022737"/>
    </source>
</evidence>
<accession>A0A1U7W2P8</accession>
<keyword evidence="4" id="KW-0653">Protein transport</keyword>
<name>A0A1U7W2P8_NICSY</name>
<dbReference type="Gene3D" id="1.25.10.10">
    <property type="entry name" value="Leucine-rich Repeat Variant"/>
    <property type="match status" value="3"/>
</dbReference>
<dbReference type="SUPFAM" id="SSF48371">
    <property type="entry name" value="ARM repeat"/>
    <property type="match status" value="2"/>
</dbReference>
<dbReference type="GO" id="GO:0015031">
    <property type="term" value="P:protein transport"/>
    <property type="evidence" value="ECO:0007669"/>
    <property type="project" value="UniProtKB-KW"/>
</dbReference>
<protein>
    <submittedName>
        <fullName evidence="6">Importin subunit alpha-1b-like</fullName>
    </submittedName>
</protein>
<evidence type="ECO:0000256" key="2">
    <source>
        <dbReference type="ARBA" id="ARBA00022448"/>
    </source>
</evidence>
<gene>
    <name evidence="6" type="primary">LOC104223204</name>
</gene>
<evidence type="ECO:0000256" key="1">
    <source>
        <dbReference type="ARBA" id="ARBA00010394"/>
    </source>
</evidence>
<dbReference type="InterPro" id="IPR000225">
    <property type="entry name" value="Armadillo"/>
</dbReference>
<keyword evidence="2" id="KW-0813">Transport</keyword>
<comment type="similarity">
    <text evidence="1">Belongs to the importin alpha family.</text>
</comment>
<dbReference type="InterPro" id="IPR011989">
    <property type="entry name" value="ARM-like"/>
</dbReference>
<dbReference type="AlphaFoldDB" id="A0A1U7W2P8"/>
<dbReference type="OrthoDB" id="1305230at2759"/>
<dbReference type="GeneID" id="104223204"/>
<dbReference type="KEGG" id="nsy:104223204"/>
<reference evidence="5" key="1">
    <citation type="journal article" date="2013" name="Genome Biol.">
        <title>Reference genomes and transcriptomes of Nicotiana sylvestris and Nicotiana tomentosiformis.</title>
        <authorList>
            <person name="Sierro N."/>
            <person name="Battey J.N."/>
            <person name="Ouadi S."/>
            <person name="Bovet L."/>
            <person name="Goepfert S."/>
            <person name="Bakaher N."/>
            <person name="Peitsch M.C."/>
            <person name="Ivanov N.V."/>
        </authorList>
    </citation>
    <scope>NUCLEOTIDE SEQUENCE [LARGE SCALE GENOMIC DNA]</scope>
</reference>